<keyword evidence="15" id="KW-1185">Reference proteome</keyword>
<evidence type="ECO:0000256" key="1">
    <source>
        <dbReference type="ARBA" id="ARBA00003263"/>
    </source>
</evidence>
<dbReference type="InterPro" id="IPR009057">
    <property type="entry name" value="Homeodomain-like_sf"/>
</dbReference>
<feature type="transmembrane region" description="Helical" evidence="11">
    <location>
        <begin position="42"/>
        <end position="59"/>
    </location>
</feature>
<dbReference type="PANTHER" id="PTHR45664">
    <property type="entry name" value="PROTEIN ZERKNUELLT 1-RELATED"/>
    <property type="match status" value="1"/>
</dbReference>
<dbReference type="Gene3D" id="1.10.10.60">
    <property type="entry name" value="Homeodomain-like"/>
    <property type="match status" value="1"/>
</dbReference>
<dbReference type="Ensembl" id="ENSCLMT00005045618.1">
    <property type="protein sequence ID" value="ENSCLMP00005044059.1"/>
    <property type="gene ID" value="ENSCLMG00005020438.1"/>
</dbReference>
<keyword evidence="6" id="KW-0804">Transcription</keyword>
<comment type="subcellular location">
    <subcellularLocation>
        <location evidence="8 9">Nucleus</location>
    </subcellularLocation>
</comment>
<dbReference type="Pfam" id="PF00046">
    <property type="entry name" value="Homeodomain"/>
    <property type="match status" value="1"/>
</dbReference>
<proteinExistence type="predicted"/>
<dbReference type="PANTHER" id="PTHR45664:SF7">
    <property type="entry name" value="HOMEOBOX PROTEIN HOX-B2"/>
    <property type="match status" value="1"/>
</dbReference>
<keyword evidence="4 8" id="KW-0238">DNA-binding</keyword>
<feature type="chain" id="PRO_5034474824" evidence="12">
    <location>
        <begin position="27"/>
        <end position="398"/>
    </location>
</feature>
<evidence type="ECO:0000256" key="7">
    <source>
        <dbReference type="ARBA" id="ARBA00023242"/>
    </source>
</evidence>
<dbReference type="InterPro" id="IPR017970">
    <property type="entry name" value="Homeobox_CS"/>
</dbReference>
<dbReference type="FunFam" id="1.10.10.60:FF:000176">
    <property type="entry name" value="pancreas/duodenum homeobox protein 1"/>
    <property type="match status" value="1"/>
</dbReference>
<feature type="DNA-binding region" description="Homeobox" evidence="8">
    <location>
        <begin position="150"/>
        <end position="209"/>
    </location>
</feature>
<feature type="region of interest" description="Disordered" evidence="10">
    <location>
        <begin position="203"/>
        <end position="302"/>
    </location>
</feature>
<keyword evidence="2" id="KW-0217">Developmental protein</keyword>
<organism evidence="14 15">
    <name type="scientific">Cyclopterus lumpus</name>
    <name type="common">Lumpsucker</name>
    <dbReference type="NCBI Taxonomy" id="8103"/>
    <lineage>
        <taxon>Eukaryota</taxon>
        <taxon>Metazoa</taxon>
        <taxon>Chordata</taxon>
        <taxon>Craniata</taxon>
        <taxon>Vertebrata</taxon>
        <taxon>Euteleostomi</taxon>
        <taxon>Actinopterygii</taxon>
        <taxon>Neopterygii</taxon>
        <taxon>Teleostei</taxon>
        <taxon>Neoteleostei</taxon>
        <taxon>Acanthomorphata</taxon>
        <taxon>Eupercaria</taxon>
        <taxon>Perciformes</taxon>
        <taxon>Cottioidei</taxon>
        <taxon>Cottales</taxon>
        <taxon>Cyclopteridae</taxon>
        <taxon>Cyclopterus</taxon>
    </lineage>
</organism>
<dbReference type="PROSITE" id="PS50071">
    <property type="entry name" value="HOMEOBOX_2"/>
    <property type="match status" value="1"/>
</dbReference>
<dbReference type="GeneTree" id="ENSGT00940000155029"/>
<dbReference type="AlphaFoldDB" id="A0A8C3ALC9"/>
<evidence type="ECO:0000313" key="15">
    <source>
        <dbReference type="Proteomes" id="UP000694565"/>
    </source>
</evidence>
<name>A0A8C3ALC9_CYCLU</name>
<dbReference type="PRINTS" id="PR00024">
    <property type="entry name" value="HOMEOBOX"/>
</dbReference>
<evidence type="ECO:0000313" key="14">
    <source>
        <dbReference type="Ensembl" id="ENSCLMP00005044059.1"/>
    </source>
</evidence>
<feature type="compositionally biased region" description="Polar residues" evidence="10">
    <location>
        <begin position="253"/>
        <end position="274"/>
    </location>
</feature>
<dbReference type="InterPro" id="IPR001356">
    <property type="entry name" value="HD"/>
</dbReference>
<evidence type="ECO:0000256" key="4">
    <source>
        <dbReference type="ARBA" id="ARBA00023125"/>
    </source>
</evidence>
<comment type="function">
    <text evidence="1">Sequence-specific transcription factor which is part of a developmental regulatory system that provides cells with specific positional identities on the anterior-posterior axis.</text>
</comment>
<dbReference type="GO" id="GO:0005634">
    <property type="term" value="C:nucleus"/>
    <property type="evidence" value="ECO:0007669"/>
    <property type="project" value="UniProtKB-SubCell"/>
</dbReference>
<dbReference type="GO" id="GO:0000981">
    <property type="term" value="F:DNA-binding transcription factor activity, RNA polymerase II-specific"/>
    <property type="evidence" value="ECO:0007669"/>
    <property type="project" value="InterPro"/>
</dbReference>
<evidence type="ECO:0000256" key="8">
    <source>
        <dbReference type="PROSITE-ProRule" id="PRU00108"/>
    </source>
</evidence>
<evidence type="ECO:0000256" key="10">
    <source>
        <dbReference type="SAM" id="MobiDB-lite"/>
    </source>
</evidence>
<evidence type="ECO:0000256" key="9">
    <source>
        <dbReference type="RuleBase" id="RU000682"/>
    </source>
</evidence>
<dbReference type="GO" id="GO:0003309">
    <property type="term" value="P:type B pancreatic cell differentiation"/>
    <property type="evidence" value="ECO:0007669"/>
    <property type="project" value="UniProtKB-ARBA"/>
</dbReference>
<keyword evidence="5 8" id="KW-0371">Homeobox</keyword>
<dbReference type="SUPFAM" id="SSF46689">
    <property type="entry name" value="Homeodomain-like"/>
    <property type="match status" value="1"/>
</dbReference>
<keyword evidence="7 8" id="KW-0539">Nucleus</keyword>
<keyword evidence="11" id="KW-1133">Transmembrane helix</keyword>
<reference evidence="14" key="1">
    <citation type="submission" date="2025-08" db="UniProtKB">
        <authorList>
            <consortium name="Ensembl"/>
        </authorList>
    </citation>
    <scope>IDENTIFICATION</scope>
</reference>
<dbReference type="CDD" id="cd00086">
    <property type="entry name" value="homeodomain"/>
    <property type="match status" value="1"/>
</dbReference>
<dbReference type="SMART" id="SM00389">
    <property type="entry name" value="HOX"/>
    <property type="match status" value="1"/>
</dbReference>
<dbReference type="GO" id="GO:0000978">
    <property type="term" value="F:RNA polymerase II cis-regulatory region sequence-specific DNA binding"/>
    <property type="evidence" value="ECO:0007669"/>
    <property type="project" value="TreeGrafter"/>
</dbReference>
<dbReference type="InterPro" id="IPR020479">
    <property type="entry name" value="HD_metazoa"/>
</dbReference>
<evidence type="ECO:0000256" key="6">
    <source>
        <dbReference type="ARBA" id="ARBA00023163"/>
    </source>
</evidence>
<dbReference type="PROSITE" id="PS00027">
    <property type="entry name" value="HOMEOBOX_1"/>
    <property type="match status" value="1"/>
</dbReference>
<evidence type="ECO:0000256" key="11">
    <source>
        <dbReference type="SAM" id="Phobius"/>
    </source>
</evidence>
<evidence type="ECO:0000259" key="13">
    <source>
        <dbReference type="PROSITE" id="PS50071"/>
    </source>
</evidence>
<feature type="signal peptide" evidence="12">
    <location>
        <begin position="1"/>
        <end position="26"/>
    </location>
</feature>
<feature type="compositionally biased region" description="Basic and acidic residues" evidence="10">
    <location>
        <begin position="278"/>
        <end position="287"/>
    </location>
</feature>
<keyword evidence="3" id="KW-0805">Transcription regulation</keyword>
<sequence length="398" mass="43591">SSVFSPGFFSSLALLLFLPTNTLVNSYTYGFGCYCNWEEDSFFFHGNFFLCFIIFLLQIEEPRGFLLGAEEAHFLAARNKIRTAFTRHSRNGLQFQLERNITLKYRTNENSFKKSHSINPPRNPSLHFLFVFCLPADPSQAGLDNGGAGSRRLRTAYTNTQLLELEKEFHFNKYLCRPRRVEIAALLDLTERQVKVWFQNRRMKHKRQTTHHRDGGGHESSEFEPLEGADASSPYSSQPLEASGTGEAASDSEAGSCNPSSAAYANDSGDNAQPTPEEGGRLSRPERPPLPGASGSSDAADIPGLMQLGEAGLTAAEVAASEPSFSEQRDSSVSSAESCAPAAASSSTALPDLTFFAGDTCLSPSLQSSLDSPVDFSEEDFDLFTSTLCTIDLQHLNF</sequence>
<keyword evidence="11" id="KW-0472">Membrane</keyword>
<accession>A0A8C3ALC9</accession>
<feature type="compositionally biased region" description="Basic and acidic residues" evidence="10">
    <location>
        <begin position="211"/>
        <end position="221"/>
    </location>
</feature>
<keyword evidence="11" id="KW-0812">Transmembrane</keyword>
<reference evidence="14" key="2">
    <citation type="submission" date="2025-09" db="UniProtKB">
        <authorList>
            <consortium name="Ensembl"/>
        </authorList>
    </citation>
    <scope>IDENTIFICATION</scope>
</reference>
<feature type="domain" description="Homeobox" evidence="13">
    <location>
        <begin position="148"/>
        <end position="208"/>
    </location>
</feature>
<protein>
    <submittedName>
        <fullName evidence="14">Homeobox B2a</fullName>
    </submittedName>
</protein>
<keyword evidence="12" id="KW-0732">Signal</keyword>
<dbReference type="Proteomes" id="UP000694565">
    <property type="component" value="Unplaced"/>
</dbReference>
<evidence type="ECO:0000256" key="3">
    <source>
        <dbReference type="ARBA" id="ARBA00023015"/>
    </source>
</evidence>
<evidence type="ECO:0000256" key="5">
    <source>
        <dbReference type="ARBA" id="ARBA00023155"/>
    </source>
</evidence>
<evidence type="ECO:0000256" key="12">
    <source>
        <dbReference type="SAM" id="SignalP"/>
    </source>
</evidence>
<evidence type="ECO:0000256" key="2">
    <source>
        <dbReference type="ARBA" id="ARBA00022473"/>
    </source>
</evidence>